<reference evidence="7 8" key="1">
    <citation type="submission" date="2018-10" db="EMBL/GenBank/DDBJ databases">
        <title>Genome Sequence of Cohnella sp.</title>
        <authorList>
            <person name="Srinivasan S."/>
            <person name="Kim M.K."/>
        </authorList>
    </citation>
    <scope>NUCLEOTIDE SEQUENCE [LARGE SCALE GENOMIC DNA]</scope>
    <source>
        <strain evidence="7 8">18JY8-7</strain>
    </source>
</reference>
<feature type="transmembrane region" description="Helical" evidence="6">
    <location>
        <begin position="35"/>
        <end position="59"/>
    </location>
</feature>
<dbReference type="GO" id="GO:0015171">
    <property type="term" value="F:amino acid transmembrane transporter activity"/>
    <property type="evidence" value="ECO:0007669"/>
    <property type="project" value="TreeGrafter"/>
</dbReference>
<dbReference type="GO" id="GO:0005886">
    <property type="term" value="C:plasma membrane"/>
    <property type="evidence" value="ECO:0007669"/>
    <property type="project" value="UniProtKB-SubCell"/>
</dbReference>
<feature type="transmembrane region" description="Helical" evidence="6">
    <location>
        <begin position="6"/>
        <end position="23"/>
    </location>
</feature>
<keyword evidence="2" id="KW-1003">Cell membrane</keyword>
<protein>
    <submittedName>
        <fullName evidence="7">Amino acid transporter</fullName>
    </submittedName>
</protein>
<feature type="transmembrane region" description="Helical" evidence="6">
    <location>
        <begin position="146"/>
        <end position="171"/>
    </location>
</feature>
<proteinExistence type="predicted"/>
<dbReference type="KEGG" id="coh:EAV92_02635"/>
<feature type="transmembrane region" description="Helical" evidence="6">
    <location>
        <begin position="109"/>
        <end position="134"/>
    </location>
</feature>
<dbReference type="AlphaFoldDB" id="A0A3G3JTM9"/>
<accession>A0A3G3JTM9</accession>
<dbReference type="PANTHER" id="PTHR30086:SF6">
    <property type="entry name" value="AMINO ACID EFFLUX PROTEIN YCGF-RELATED"/>
    <property type="match status" value="1"/>
</dbReference>
<dbReference type="Pfam" id="PF01810">
    <property type="entry name" value="LysE"/>
    <property type="match status" value="1"/>
</dbReference>
<dbReference type="EMBL" id="CP033433">
    <property type="protein sequence ID" value="AYQ71578.1"/>
    <property type="molecule type" value="Genomic_DNA"/>
</dbReference>
<dbReference type="PANTHER" id="PTHR30086">
    <property type="entry name" value="ARGININE EXPORTER PROTEIN ARGO"/>
    <property type="match status" value="1"/>
</dbReference>
<keyword evidence="5 6" id="KW-0472">Membrane</keyword>
<keyword evidence="3 6" id="KW-0812">Transmembrane</keyword>
<evidence type="ECO:0000256" key="1">
    <source>
        <dbReference type="ARBA" id="ARBA00004651"/>
    </source>
</evidence>
<feature type="transmembrane region" description="Helical" evidence="6">
    <location>
        <begin position="178"/>
        <end position="200"/>
    </location>
</feature>
<evidence type="ECO:0000256" key="6">
    <source>
        <dbReference type="SAM" id="Phobius"/>
    </source>
</evidence>
<evidence type="ECO:0000256" key="5">
    <source>
        <dbReference type="ARBA" id="ARBA00023136"/>
    </source>
</evidence>
<comment type="subcellular location">
    <subcellularLocation>
        <location evidence="1">Cell membrane</location>
        <topology evidence="1">Multi-pass membrane protein</topology>
    </subcellularLocation>
</comment>
<evidence type="ECO:0000313" key="7">
    <source>
        <dbReference type="EMBL" id="AYQ71578.1"/>
    </source>
</evidence>
<sequence length="208" mass="22333">MGVFLSYIILGLSISAPLGPINAAQIDKGIKNGFLHAWLIGLGAMIADISYMVLVFLGVVHLVNQPFVKTFLWLFGAFVLTYTGVESLLKAKEVQINEERSIASFGKTLLTGFLMSASSPLSILFWLGIFGSVLAQTAAVADHSQLIYYSSGIIAGIMIWDFTMAGIAGIFRKYVNRGFLTGISVVSGFSLIGFGGYFGIQGLQMLLA</sequence>
<evidence type="ECO:0000313" key="8">
    <source>
        <dbReference type="Proteomes" id="UP000269097"/>
    </source>
</evidence>
<keyword evidence="4 6" id="KW-1133">Transmembrane helix</keyword>
<dbReference type="InterPro" id="IPR001123">
    <property type="entry name" value="LeuE-type"/>
</dbReference>
<name>A0A3G3JTM9_9BACL</name>
<dbReference type="Proteomes" id="UP000269097">
    <property type="component" value="Chromosome"/>
</dbReference>
<organism evidence="7 8">
    <name type="scientific">Cohnella candidum</name>
    <dbReference type="NCBI Taxonomy" id="2674991"/>
    <lineage>
        <taxon>Bacteria</taxon>
        <taxon>Bacillati</taxon>
        <taxon>Bacillota</taxon>
        <taxon>Bacilli</taxon>
        <taxon>Bacillales</taxon>
        <taxon>Paenibacillaceae</taxon>
        <taxon>Cohnella</taxon>
    </lineage>
</organism>
<keyword evidence="8" id="KW-1185">Reference proteome</keyword>
<evidence type="ECO:0000256" key="2">
    <source>
        <dbReference type="ARBA" id="ARBA00022475"/>
    </source>
</evidence>
<dbReference type="RefSeq" id="WP_123039641.1">
    <property type="nucleotide sequence ID" value="NZ_CP033433.1"/>
</dbReference>
<evidence type="ECO:0000256" key="4">
    <source>
        <dbReference type="ARBA" id="ARBA00022989"/>
    </source>
</evidence>
<gene>
    <name evidence="7" type="ORF">EAV92_02635</name>
</gene>
<feature type="transmembrane region" description="Helical" evidence="6">
    <location>
        <begin position="71"/>
        <end position="89"/>
    </location>
</feature>
<evidence type="ECO:0000256" key="3">
    <source>
        <dbReference type="ARBA" id="ARBA00022692"/>
    </source>
</evidence>